<dbReference type="OMA" id="FFSSHNW"/>
<evidence type="ECO:0000313" key="2">
    <source>
        <dbReference type="Ensembl" id="ENSACIP00000002149.1"/>
    </source>
</evidence>
<keyword evidence="3" id="KW-1185">Reference proteome</keyword>
<organism evidence="2 3">
    <name type="scientific">Amphilophus citrinellus</name>
    <name type="common">Midas cichlid</name>
    <name type="synonym">Cichlasoma citrinellum</name>
    <dbReference type="NCBI Taxonomy" id="61819"/>
    <lineage>
        <taxon>Eukaryota</taxon>
        <taxon>Metazoa</taxon>
        <taxon>Chordata</taxon>
        <taxon>Craniata</taxon>
        <taxon>Vertebrata</taxon>
        <taxon>Euteleostomi</taxon>
        <taxon>Actinopterygii</taxon>
        <taxon>Neopterygii</taxon>
        <taxon>Teleostei</taxon>
        <taxon>Neoteleostei</taxon>
        <taxon>Acanthomorphata</taxon>
        <taxon>Ovalentaria</taxon>
        <taxon>Cichlomorphae</taxon>
        <taxon>Cichliformes</taxon>
        <taxon>Cichlidae</taxon>
        <taxon>New World cichlids</taxon>
        <taxon>Cichlasomatinae</taxon>
        <taxon>Heroini</taxon>
        <taxon>Amphilophus</taxon>
    </lineage>
</organism>
<dbReference type="GeneTree" id="ENSGT01120000276013"/>
<name>A0A3Q0QRX3_AMPCI</name>
<feature type="region of interest" description="Disordered" evidence="1">
    <location>
        <begin position="22"/>
        <end position="47"/>
    </location>
</feature>
<evidence type="ECO:0000256" key="1">
    <source>
        <dbReference type="SAM" id="MobiDB-lite"/>
    </source>
</evidence>
<reference evidence="2" key="2">
    <citation type="submission" date="2025-09" db="UniProtKB">
        <authorList>
            <consortium name="Ensembl"/>
        </authorList>
    </citation>
    <scope>IDENTIFICATION</scope>
</reference>
<sequence length="121" mass="13980">LCDMDLVSKDSYIQKLASKVFSQRAQEPKKRPKAKPHRNQTGPTLRPLMELHHRSLKVHQVYSGSGWRFFSSHNWVSFNAYFLFLKGGSEGSSFSTVDVLRKRLHEKIEESRGQVCSVQRC</sequence>
<proteinExistence type="predicted"/>
<dbReference type="STRING" id="61819.ENSACIP00000002149"/>
<evidence type="ECO:0000313" key="3">
    <source>
        <dbReference type="Proteomes" id="UP000261340"/>
    </source>
</evidence>
<dbReference type="Ensembl" id="ENSACIT00000002230.1">
    <property type="protein sequence ID" value="ENSACIP00000002149.1"/>
    <property type="gene ID" value="ENSACIG00000001752.1"/>
</dbReference>
<accession>A0A3Q0QRX3</accession>
<reference evidence="2" key="1">
    <citation type="submission" date="2025-08" db="UniProtKB">
        <authorList>
            <consortium name="Ensembl"/>
        </authorList>
    </citation>
    <scope>IDENTIFICATION</scope>
</reference>
<dbReference type="Proteomes" id="UP000261340">
    <property type="component" value="Unplaced"/>
</dbReference>
<protein>
    <submittedName>
        <fullName evidence="2">Uncharacterized protein</fullName>
    </submittedName>
</protein>
<dbReference type="AlphaFoldDB" id="A0A3Q0QRX3"/>